<evidence type="ECO:0000256" key="2">
    <source>
        <dbReference type="ARBA" id="ARBA00006676"/>
    </source>
</evidence>
<sequence>MSGKIHGPSSEALASLSPDDIAFLQSIPKAELHAHLHGSIPISVLQSLARKSKTSNAQYNDSITKGLKILEDGVQLEAIDDFFGLFPAIYSLISNDENLATVTEAVIETFIGSVDGAPPQCQYLELRTTPRSNRNMTRRQYLQIVLAVIERYPADKVALIVSLDWRMKPQDALESLNAIVNLYQEGRRIVGVDLCGDPQAADVDKLLPFLQSAQAKGLAITVHIAETAANPETETNGLLDLPPSRLGHATFLNDEACARVLKEKIPIEICLSSNLLKIILYASVSVHDHFNRRLLISPQTDDILPFRNSLLGEYALLLAKPPLGLGLARSEIERIAKQGMESRFRPRPPVEAVAEQDD</sequence>
<dbReference type="STRING" id="1314776.A0A166GZN2"/>
<dbReference type="Pfam" id="PF00962">
    <property type="entry name" value="A_deaminase"/>
    <property type="match status" value="1"/>
</dbReference>
<dbReference type="GO" id="GO:0046872">
    <property type="term" value="F:metal ion binding"/>
    <property type="evidence" value="ECO:0007669"/>
    <property type="project" value="UniProtKB-KW"/>
</dbReference>
<evidence type="ECO:0000313" key="10">
    <source>
        <dbReference type="Proteomes" id="UP000076798"/>
    </source>
</evidence>
<dbReference type="SUPFAM" id="SSF51556">
    <property type="entry name" value="Metallo-dependent hydrolases"/>
    <property type="match status" value="1"/>
</dbReference>
<dbReference type="GO" id="GO:0009117">
    <property type="term" value="P:nucleotide metabolic process"/>
    <property type="evidence" value="ECO:0007669"/>
    <property type="project" value="UniProtKB-KW"/>
</dbReference>
<evidence type="ECO:0000256" key="4">
    <source>
        <dbReference type="ARBA" id="ARBA00022801"/>
    </source>
</evidence>
<evidence type="ECO:0000256" key="7">
    <source>
        <dbReference type="ARBA" id="ARBA00048787"/>
    </source>
</evidence>
<dbReference type="InterPro" id="IPR032466">
    <property type="entry name" value="Metal_Hydrolase"/>
</dbReference>
<evidence type="ECO:0000256" key="6">
    <source>
        <dbReference type="ARBA" id="ARBA00023080"/>
    </source>
</evidence>
<dbReference type="AlphaFoldDB" id="A0A166GZN2"/>
<protein>
    <submittedName>
        <fullName evidence="9">Metallo-dependent hydrolase</fullName>
    </submittedName>
</protein>
<evidence type="ECO:0000256" key="5">
    <source>
        <dbReference type="ARBA" id="ARBA00022833"/>
    </source>
</evidence>
<organism evidence="9 10">
    <name type="scientific">Sistotremastrum suecicum HHB10207 ss-3</name>
    <dbReference type="NCBI Taxonomy" id="1314776"/>
    <lineage>
        <taxon>Eukaryota</taxon>
        <taxon>Fungi</taxon>
        <taxon>Dikarya</taxon>
        <taxon>Basidiomycota</taxon>
        <taxon>Agaricomycotina</taxon>
        <taxon>Agaricomycetes</taxon>
        <taxon>Sistotremastrales</taxon>
        <taxon>Sistotremastraceae</taxon>
        <taxon>Sistotremastrum</taxon>
    </lineage>
</organism>
<dbReference type="EMBL" id="KV428015">
    <property type="protein sequence ID" value="KZT42183.1"/>
    <property type="molecule type" value="Genomic_DNA"/>
</dbReference>
<keyword evidence="10" id="KW-1185">Reference proteome</keyword>
<name>A0A166GZN2_9AGAM</name>
<dbReference type="InterPro" id="IPR006330">
    <property type="entry name" value="Ado/ade_deaminase"/>
</dbReference>
<accession>A0A166GZN2</accession>
<gene>
    <name evidence="9" type="ORF">SISSUDRAFT_1069515</name>
</gene>
<dbReference type="Gene3D" id="3.20.20.140">
    <property type="entry name" value="Metal-dependent hydrolases"/>
    <property type="match status" value="1"/>
</dbReference>
<keyword evidence="6" id="KW-0546">Nucleotide metabolism</keyword>
<evidence type="ECO:0000256" key="1">
    <source>
        <dbReference type="ARBA" id="ARBA00001947"/>
    </source>
</evidence>
<evidence type="ECO:0000256" key="3">
    <source>
        <dbReference type="ARBA" id="ARBA00022723"/>
    </source>
</evidence>
<reference evidence="9 10" key="1">
    <citation type="journal article" date="2016" name="Mol. Biol. Evol.">
        <title>Comparative Genomics of Early-Diverging Mushroom-Forming Fungi Provides Insights into the Origins of Lignocellulose Decay Capabilities.</title>
        <authorList>
            <person name="Nagy L.G."/>
            <person name="Riley R."/>
            <person name="Tritt A."/>
            <person name="Adam C."/>
            <person name="Daum C."/>
            <person name="Floudas D."/>
            <person name="Sun H."/>
            <person name="Yadav J.S."/>
            <person name="Pangilinan J."/>
            <person name="Larsson K.H."/>
            <person name="Matsuura K."/>
            <person name="Barry K."/>
            <person name="Labutti K."/>
            <person name="Kuo R."/>
            <person name="Ohm R.A."/>
            <person name="Bhattacharya S.S."/>
            <person name="Shirouzu T."/>
            <person name="Yoshinaga Y."/>
            <person name="Martin F.M."/>
            <person name="Grigoriev I.V."/>
            <person name="Hibbett D.S."/>
        </authorList>
    </citation>
    <scope>NUCLEOTIDE SEQUENCE [LARGE SCALE GENOMIC DNA]</scope>
    <source>
        <strain evidence="9 10">HHB10207 ss-3</strain>
    </source>
</reference>
<dbReference type="Proteomes" id="UP000076798">
    <property type="component" value="Unassembled WGS sequence"/>
</dbReference>
<dbReference type="GO" id="GO:0004000">
    <property type="term" value="F:adenosine deaminase activity"/>
    <property type="evidence" value="ECO:0007669"/>
    <property type="project" value="TreeGrafter"/>
</dbReference>
<comment type="similarity">
    <text evidence="2">Belongs to the metallo-dependent hydrolases superfamily. Adenosine and AMP deaminases family.</text>
</comment>
<dbReference type="InterPro" id="IPR001365">
    <property type="entry name" value="A_deaminase_dom"/>
</dbReference>
<proteinExistence type="inferred from homology"/>
<keyword evidence="3" id="KW-0479">Metal-binding</keyword>
<comment type="cofactor">
    <cofactor evidence="1">
        <name>Zn(2+)</name>
        <dbReference type="ChEBI" id="CHEBI:29105"/>
    </cofactor>
</comment>
<evidence type="ECO:0000259" key="8">
    <source>
        <dbReference type="Pfam" id="PF00962"/>
    </source>
</evidence>
<dbReference type="PANTHER" id="PTHR11409">
    <property type="entry name" value="ADENOSINE DEAMINASE"/>
    <property type="match status" value="1"/>
</dbReference>
<dbReference type="PANTHER" id="PTHR11409:SF42">
    <property type="entry name" value="ADENOSINE DEAMINASE-LIKE PROTEIN"/>
    <property type="match status" value="1"/>
</dbReference>
<evidence type="ECO:0000313" key="9">
    <source>
        <dbReference type="EMBL" id="KZT42183.1"/>
    </source>
</evidence>
<dbReference type="GO" id="GO:0046103">
    <property type="term" value="P:inosine biosynthetic process"/>
    <property type="evidence" value="ECO:0007669"/>
    <property type="project" value="TreeGrafter"/>
</dbReference>
<dbReference type="OrthoDB" id="272271at2759"/>
<comment type="catalytic activity">
    <reaction evidence="7">
        <text>N(6)-methyl-AMP + H2O + H(+) = IMP + methylamine</text>
        <dbReference type="Rhea" id="RHEA:16001"/>
        <dbReference type="ChEBI" id="CHEBI:15377"/>
        <dbReference type="ChEBI" id="CHEBI:15378"/>
        <dbReference type="ChEBI" id="CHEBI:58053"/>
        <dbReference type="ChEBI" id="CHEBI:59338"/>
        <dbReference type="ChEBI" id="CHEBI:144842"/>
    </reaction>
    <physiologicalReaction direction="left-to-right" evidence="7">
        <dbReference type="Rhea" id="RHEA:16002"/>
    </physiologicalReaction>
</comment>
<keyword evidence="4 9" id="KW-0378">Hydrolase</keyword>
<keyword evidence="5" id="KW-0862">Zinc</keyword>
<feature type="domain" description="Adenosine deaminase" evidence="8">
    <location>
        <begin position="28"/>
        <end position="350"/>
    </location>
</feature>
<dbReference type="GO" id="GO:0006154">
    <property type="term" value="P:adenosine catabolic process"/>
    <property type="evidence" value="ECO:0007669"/>
    <property type="project" value="TreeGrafter"/>
</dbReference>